<sequence length="301" mass="34374">MTSSKTCKSQELMDHSDVLAHQLKIYLNIITTSGEIQEEIAREAKKDLFDKDVHSQNNAINEISELKAAATTFLTDIVFNGANQHTVIKAKCRRPLYVVQHKIIPSNLALSNMKAQVNGLDQQSLKYNNTCQHVTPDQLHYLSDPAHPSVVFNPVVDGEIKPPFSRVTSRRTAEELVQKEEKAVFDKAMTEFKSYWDGACFNGYDISTKITKTNSDQLLFDDYKTVKTFLKCPIRDLHKFSNLTTGYKCMFKHIDHHANKIIFMKCDDRSCCSIFKSLGLKEFLEIQCDAVCTKINNYMWS</sequence>
<organism evidence="1 2">
    <name type="scientific">Paramuricea clavata</name>
    <name type="common">Red gorgonian</name>
    <name type="synonym">Violescent sea-whip</name>
    <dbReference type="NCBI Taxonomy" id="317549"/>
    <lineage>
        <taxon>Eukaryota</taxon>
        <taxon>Metazoa</taxon>
        <taxon>Cnidaria</taxon>
        <taxon>Anthozoa</taxon>
        <taxon>Octocorallia</taxon>
        <taxon>Malacalcyonacea</taxon>
        <taxon>Plexauridae</taxon>
        <taxon>Paramuricea</taxon>
    </lineage>
</organism>
<keyword evidence="2" id="KW-1185">Reference proteome</keyword>
<proteinExistence type="predicted"/>
<evidence type="ECO:0000313" key="1">
    <source>
        <dbReference type="EMBL" id="CAB3981039.1"/>
    </source>
</evidence>
<dbReference type="Proteomes" id="UP001152795">
    <property type="component" value="Unassembled WGS sequence"/>
</dbReference>
<accession>A0A6S7FXF6</accession>
<evidence type="ECO:0000313" key="2">
    <source>
        <dbReference type="Proteomes" id="UP001152795"/>
    </source>
</evidence>
<dbReference type="OrthoDB" id="2433005at2759"/>
<reference evidence="1" key="1">
    <citation type="submission" date="2020-04" db="EMBL/GenBank/DDBJ databases">
        <authorList>
            <person name="Alioto T."/>
            <person name="Alioto T."/>
            <person name="Gomez Garrido J."/>
        </authorList>
    </citation>
    <scope>NUCLEOTIDE SEQUENCE</scope>
    <source>
        <strain evidence="1">A484AB</strain>
    </source>
</reference>
<gene>
    <name evidence="1" type="ORF">PACLA_8A035354</name>
</gene>
<dbReference type="EMBL" id="CACRXK020000346">
    <property type="protein sequence ID" value="CAB3981039.1"/>
    <property type="molecule type" value="Genomic_DNA"/>
</dbReference>
<comment type="caution">
    <text evidence="1">The sequence shown here is derived from an EMBL/GenBank/DDBJ whole genome shotgun (WGS) entry which is preliminary data.</text>
</comment>
<dbReference type="AlphaFoldDB" id="A0A6S7FXF6"/>
<protein>
    <submittedName>
        <fullName evidence="1">Uncharacterized protein</fullName>
    </submittedName>
</protein>
<name>A0A6S7FXF6_PARCT</name>